<sequence length="116" mass="13541">KSHVDDFISNNQNLPKELILTVDGREIFSEQSNPVQPLNLPYDRSVNEASSYFISKHSISFTDEQIIAQRHSLRAVPYTKATYIWRNKKGEFYVYGLQKKVYFEDYPQTCCMCTCC</sequence>
<evidence type="ECO:0000313" key="2">
    <source>
        <dbReference type="Proteomes" id="UP001497382"/>
    </source>
</evidence>
<protein>
    <submittedName>
        <fullName evidence="1">Uncharacterized protein</fullName>
    </submittedName>
</protein>
<dbReference type="Proteomes" id="UP001497382">
    <property type="component" value="Unassembled WGS sequence"/>
</dbReference>
<dbReference type="AlphaFoldDB" id="A0AAV1Z425"/>
<gene>
    <name evidence="1" type="ORF">LARSCL_LOCUS2907</name>
</gene>
<evidence type="ECO:0000313" key="1">
    <source>
        <dbReference type="EMBL" id="CAL1266081.1"/>
    </source>
</evidence>
<name>A0AAV1Z425_9ARAC</name>
<feature type="non-terminal residue" evidence="1">
    <location>
        <position position="1"/>
    </location>
</feature>
<dbReference type="PANTHER" id="PTHR48465:SF1">
    <property type="entry name" value="PROTEIN SSUH2 HOMOLOG"/>
    <property type="match status" value="1"/>
</dbReference>
<keyword evidence="2" id="KW-1185">Reference proteome</keyword>
<proteinExistence type="predicted"/>
<accession>A0AAV1Z425</accession>
<comment type="caution">
    <text evidence="1">The sequence shown here is derived from an EMBL/GenBank/DDBJ whole genome shotgun (WGS) entry which is preliminary data.</text>
</comment>
<organism evidence="1 2">
    <name type="scientific">Larinioides sclopetarius</name>
    <dbReference type="NCBI Taxonomy" id="280406"/>
    <lineage>
        <taxon>Eukaryota</taxon>
        <taxon>Metazoa</taxon>
        <taxon>Ecdysozoa</taxon>
        <taxon>Arthropoda</taxon>
        <taxon>Chelicerata</taxon>
        <taxon>Arachnida</taxon>
        <taxon>Araneae</taxon>
        <taxon>Araneomorphae</taxon>
        <taxon>Entelegynae</taxon>
        <taxon>Araneoidea</taxon>
        <taxon>Araneidae</taxon>
        <taxon>Larinioides</taxon>
    </lineage>
</organism>
<dbReference type="EMBL" id="CAXIEN010000020">
    <property type="protein sequence ID" value="CAL1266081.1"/>
    <property type="molecule type" value="Genomic_DNA"/>
</dbReference>
<reference evidence="1 2" key="1">
    <citation type="submission" date="2024-04" db="EMBL/GenBank/DDBJ databases">
        <authorList>
            <person name="Rising A."/>
            <person name="Reimegard J."/>
            <person name="Sonavane S."/>
            <person name="Akerstrom W."/>
            <person name="Nylinder S."/>
            <person name="Hedman E."/>
            <person name="Kallberg Y."/>
        </authorList>
    </citation>
    <scope>NUCLEOTIDE SEQUENCE [LARGE SCALE GENOMIC DNA]</scope>
</reference>
<dbReference type="PANTHER" id="PTHR48465">
    <property type="entry name" value="PROTEIN SSUH2 HOMOLOG"/>
    <property type="match status" value="1"/>
</dbReference>
<dbReference type="InterPro" id="IPR052789">
    <property type="entry name" value="SSUH2_homolog"/>
</dbReference>